<feature type="region of interest" description="Disordered" evidence="2">
    <location>
        <begin position="124"/>
        <end position="200"/>
    </location>
</feature>
<dbReference type="OrthoDB" id="9950351at2"/>
<name>A0A318KVZ3_9NEIS</name>
<gene>
    <name evidence="3" type="ORF">DFR34_101222</name>
</gene>
<dbReference type="AlphaFoldDB" id="A0A318KVZ3"/>
<feature type="compositionally biased region" description="Polar residues" evidence="2">
    <location>
        <begin position="124"/>
        <end position="135"/>
    </location>
</feature>
<reference evidence="3 4" key="1">
    <citation type="submission" date="2018-05" db="EMBL/GenBank/DDBJ databases">
        <title>Genomic Encyclopedia of Type Strains, Phase IV (KMG-IV): sequencing the most valuable type-strain genomes for metagenomic binning, comparative biology and taxonomic classification.</title>
        <authorList>
            <person name="Goeker M."/>
        </authorList>
    </citation>
    <scope>NUCLEOTIDE SEQUENCE [LARGE SCALE GENOMIC DNA]</scope>
    <source>
        <strain evidence="3 4">DSM 29661</strain>
    </source>
</reference>
<evidence type="ECO:0000313" key="3">
    <source>
        <dbReference type="EMBL" id="PXX81990.1"/>
    </source>
</evidence>
<protein>
    <recommendedName>
        <fullName evidence="5">FlxA-like protein</fullName>
    </recommendedName>
</protein>
<dbReference type="RefSeq" id="WP_110389296.1">
    <property type="nucleotide sequence ID" value="NZ_QJKI01000001.1"/>
</dbReference>
<keyword evidence="1" id="KW-0175">Coiled coil</keyword>
<dbReference type="EMBL" id="QJKI01000001">
    <property type="protein sequence ID" value="PXX81990.1"/>
    <property type="molecule type" value="Genomic_DNA"/>
</dbReference>
<feature type="region of interest" description="Disordered" evidence="2">
    <location>
        <begin position="30"/>
        <end position="74"/>
    </location>
</feature>
<evidence type="ECO:0000256" key="1">
    <source>
        <dbReference type="SAM" id="Coils"/>
    </source>
</evidence>
<feature type="coiled-coil region" evidence="1">
    <location>
        <begin position="200"/>
        <end position="227"/>
    </location>
</feature>
<proteinExistence type="predicted"/>
<evidence type="ECO:0000256" key="2">
    <source>
        <dbReference type="SAM" id="MobiDB-lite"/>
    </source>
</evidence>
<dbReference type="Proteomes" id="UP000247555">
    <property type="component" value="Unassembled WGS sequence"/>
</dbReference>
<feature type="compositionally biased region" description="Polar residues" evidence="2">
    <location>
        <begin position="143"/>
        <end position="192"/>
    </location>
</feature>
<evidence type="ECO:0008006" key="5">
    <source>
        <dbReference type="Google" id="ProtNLM"/>
    </source>
</evidence>
<keyword evidence="4" id="KW-1185">Reference proteome</keyword>
<evidence type="ECO:0000313" key="4">
    <source>
        <dbReference type="Proteomes" id="UP000247555"/>
    </source>
</evidence>
<accession>A0A318KVZ3</accession>
<sequence length="288" mass="29790">MNLSSLTDSLRSRFANLNPLNRPVAQVATVSEAKTASTSTPDTKVQLGGRDSGPSIYDRFGQLSSNDAASARQRANEKVAELKKRMKLLKSMMAGASPAQRKALARQLGQIANELKAAVKNFSDASGSGQTSAPKSANAAISPDNTAQQANPQTASAGSTPDSTDANSTETGKHQTNAQTATASGQSGQGASNKEKQDFVREAKELASDIKRTLEMLKRKLRRQSDSVVRQAEKALGDIGKMLNNLSGGATQSSAGSGDTSLNIQVAAVSPASNPGNVSISAGSVTAD</sequence>
<organism evidence="3 4">
    <name type="scientific">Rivihabitans pingtungensis</name>
    <dbReference type="NCBI Taxonomy" id="1054498"/>
    <lineage>
        <taxon>Bacteria</taxon>
        <taxon>Pseudomonadati</taxon>
        <taxon>Pseudomonadota</taxon>
        <taxon>Betaproteobacteria</taxon>
        <taxon>Neisseriales</taxon>
        <taxon>Aquaspirillaceae</taxon>
        <taxon>Rivihabitans</taxon>
    </lineage>
</organism>
<comment type="caution">
    <text evidence="3">The sequence shown here is derived from an EMBL/GenBank/DDBJ whole genome shotgun (WGS) entry which is preliminary data.</text>
</comment>
<feature type="compositionally biased region" description="Polar residues" evidence="2">
    <location>
        <begin position="30"/>
        <end position="43"/>
    </location>
</feature>